<dbReference type="PANTHER" id="PTHR43065">
    <property type="entry name" value="SENSOR HISTIDINE KINASE"/>
    <property type="match status" value="1"/>
</dbReference>
<evidence type="ECO:0000256" key="4">
    <source>
        <dbReference type="ARBA" id="ARBA00022741"/>
    </source>
</evidence>
<dbReference type="EC" id="2.7.13.3" evidence="2"/>
<evidence type="ECO:0000256" key="2">
    <source>
        <dbReference type="ARBA" id="ARBA00012438"/>
    </source>
</evidence>
<sequence>MQVKIAFINIIINAIEAMDERREPILKIDLKTENGRPSIRISDNGKGMDEETMNNLFDPFFTNRRNGLGLGMTATLNIINMHKGKIIVDSKLDQGTVFTITL</sequence>
<evidence type="ECO:0000256" key="1">
    <source>
        <dbReference type="ARBA" id="ARBA00000085"/>
    </source>
</evidence>
<dbReference type="Gene3D" id="3.30.565.10">
    <property type="entry name" value="Histidine kinase-like ATPase, C-terminal domain"/>
    <property type="match status" value="1"/>
</dbReference>
<dbReference type="AlphaFoldDB" id="A0A2I0R556"/>
<feature type="domain" description="Histidine kinase" evidence="8">
    <location>
        <begin position="1"/>
        <end position="102"/>
    </location>
</feature>
<evidence type="ECO:0000313" key="9">
    <source>
        <dbReference type="EMBL" id="PKR81722.1"/>
    </source>
</evidence>
<dbReference type="OrthoDB" id="1931120at2"/>
<dbReference type="PRINTS" id="PR00344">
    <property type="entry name" value="BCTRLSENSOR"/>
</dbReference>
<proteinExistence type="predicted"/>
<dbReference type="InterPro" id="IPR005467">
    <property type="entry name" value="His_kinase_dom"/>
</dbReference>
<evidence type="ECO:0000256" key="3">
    <source>
        <dbReference type="ARBA" id="ARBA00022679"/>
    </source>
</evidence>
<dbReference type="InterPro" id="IPR003594">
    <property type="entry name" value="HATPase_dom"/>
</dbReference>
<dbReference type="EMBL" id="PJNI01000002">
    <property type="protein sequence ID" value="PKR81722.1"/>
    <property type="molecule type" value="Genomic_DNA"/>
</dbReference>
<dbReference type="GO" id="GO:0004673">
    <property type="term" value="F:protein histidine kinase activity"/>
    <property type="evidence" value="ECO:0007669"/>
    <property type="project" value="UniProtKB-EC"/>
</dbReference>
<keyword evidence="6" id="KW-0067">ATP-binding</keyword>
<dbReference type="PANTHER" id="PTHR43065:SF46">
    <property type="entry name" value="C4-DICARBOXYLATE TRANSPORT SENSOR PROTEIN DCTB"/>
    <property type="match status" value="1"/>
</dbReference>
<gene>
    <name evidence="9" type="ORF">CW751_04125</name>
</gene>
<keyword evidence="3" id="KW-0808">Transferase</keyword>
<dbReference type="GO" id="GO:0005524">
    <property type="term" value="F:ATP binding"/>
    <property type="evidence" value="ECO:0007669"/>
    <property type="project" value="UniProtKB-KW"/>
</dbReference>
<comment type="catalytic activity">
    <reaction evidence="1">
        <text>ATP + protein L-histidine = ADP + protein N-phospho-L-histidine.</text>
        <dbReference type="EC" id="2.7.13.3"/>
    </reaction>
</comment>
<accession>A0A2I0R556</accession>
<keyword evidence="5" id="KW-0418">Kinase</keyword>
<reference evidence="9 10" key="1">
    <citation type="submission" date="2017-12" db="EMBL/GenBank/DDBJ databases">
        <title>The draft genome sequence of Brumimicrobium saltpan LHR20.</title>
        <authorList>
            <person name="Do Z.-J."/>
            <person name="Luo H.-R."/>
        </authorList>
    </citation>
    <scope>NUCLEOTIDE SEQUENCE [LARGE SCALE GENOMIC DNA]</scope>
    <source>
        <strain evidence="9 10">LHR20</strain>
    </source>
</reference>
<comment type="caution">
    <text evidence="9">The sequence shown here is derived from an EMBL/GenBank/DDBJ whole genome shotgun (WGS) entry which is preliminary data.</text>
</comment>
<keyword evidence="10" id="KW-1185">Reference proteome</keyword>
<dbReference type="InterPro" id="IPR004358">
    <property type="entry name" value="Sig_transdc_His_kin-like_C"/>
</dbReference>
<dbReference type="RefSeq" id="WP_101333736.1">
    <property type="nucleotide sequence ID" value="NZ_PJNI01000002.1"/>
</dbReference>
<evidence type="ECO:0000256" key="6">
    <source>
        <dbReference type="ARBA" id="ARBA00022840"/>
    </source>
</evidence>
<protein>
    <recommendedName>
        <fullName evidence="2">histidine kinase</fullName>
        <ecNumber evidence="2">2.7.13.3</ecNumber>
    </recommendedName>
</protein>
<keyword evidence="7" id="KW-0902">Two-component regulatory system</keyword>
<dbReference type="Pfam" id="PF02518">
    <property type="entry name" value="HATPase_c"/>
    <property type="match status" value="1"/>
</dbReference>
<organism evidence="9 10">
    <name type="scientific">Brumimicrobium salinarum</name>
    <dbReference type="NCBI Taxonomy" id="2058658"/>
    <lineage>
        <taxon>Bacteria</taxon>
        <taxon>Pseudomonadati</taxon>
        <taxon>Bacteroidota</taxon>
        <taxon>Flavobacteriia</taxon>
        <taxon>Flavobacteriales</taxon>
        <taxon>Crocinitomicaceae</taxon>
        <taxon>Brumimicrobium</taxon>
    </lineage>
</organism>
<evidence type="ECO:0000256" key="5">
    <source>
        <dbReference type="ARBA" id="ARBA00022777"/>
    </source>
</evidence>
<dbReference type="Proteomes" id="UP000236654">
    <property type="component" value="Unassembled WGS sequence"/>
</dbReference>
<name>A0A2I0R556_9FLAO</name>
<dbReference type="GO" id="GO:0000160">
    <property type="term" value="P:phosphorelay signal transduction system"/>
    <property type="evidence" value="ECO:0007669"/>
    <property type="project" value="UniProtKB-KW"/>
</dbReference>
<dbReference type="SMART" id="SM00387">
    <property type="entry name" value="HATPase_c"/>
    <property type="match status" value="1"/>
</dbReference>
<evidence type="ECO:0000313" key="10">
    <source>
        <dbReference type="Proteomes" id="UP000236654"/>
    </source>
</evidence>
<dbReference type="SUPFAM" id="SSF55874">
    <property type="entry name" value="ATPase domain of HSP90 chaperone/DNA topoisomerase II/histidine kinase"/>
    <property type="match status" value="1"/>
</dbReference>
<dbReference type="PROSITE" id="PS50109">
    <property type="entry name" value="HIS_KIN"/>
    <property type="match status" value="1"/>
</dbReference>
<evidence type="ECO:0000259" key="8">
    <source>
        <dbReference type="PROSITE" id="PS50109"/>
    </source>
</evidence>
<evidence type="ECO:0000256" key="7">
    <source>
        <dbReference type="ARBA" id="ARBA00023012"/>
    </source>
</evidence>
<dbReference type="InterPro" id="IPR036890">
    <property type="entry name" value="HATPase_C_sf"/>
</dbReference>
<keyword evidence="4" id="KW-0547">Nucleotide-binding</keyword>